<dbReference type="Proteomes" id="UP000683925">
    <property type="component" value="Unassembled WGS sequence"/>
</dbReference>
<proteinExistence type="predicted"/>
<dbReference type="OrthoDB" id="301431at2759"/>
<dbReference type="AlphaFoldDB" id="A0A8S1XBG8"/>
<comment type="caution">
    <text evidence="1">The sequence shown here is derived from an EMBL/GenBank/DDBJ whole genome shotgun (WGS) entry which is preliminary data.</text>
</comment>
<reference evidence="1" key="1">
    <citation type="submission" date="2021-01" db="EMBL/GenBank/DDBJ databases">
        <authorList>
            <consortium name="Genoscope - CEA"/>
            <person name="William W."/>
        </authorList>
    </citation>
    <scope>NUCLEOTIDE SEQUENCE</scope>
</reference>
<dbReference type="EMBL" id="CAJJDP010000117">
    <property type="protein sequence ID" value="CAD8198487.1"/>
    <property type="molecule type" value="Genomic_DNA"/>
</dbReference>
<gene>
    <name evidence="1" type="ORF">POCTA_138.1.T1170031</name>
</gene>
<sequence>MNHNSMKYNRPKRALTTLEKKYDRSAFINRNPKTMLRDLLFEQNVQFYRLKQAKNKKCIRFQQIPMSYRYSIDIPDLDEYFGMKEQIQIENCIQDCKKKVNVCKNRLEQLKFKINDQYIQEMEEQDISELQQVQLPKNCKTKQEGKDYCYYQNRIHTTISDNYSRKTNQVDKFNQTLYFLMSNRDRSLEEKSEKLNNTIQGQRFLDDTQNELKKSLNYSVRQSLQQKNKFLSMLQQLQKEKESIDNSKRKRLQKLRKQILEGQFAEI</sequence>
<accession>A0A8S1XBG8</accession>
<dbReference type="OMA" id="QNRIHTT"/>
<evidence type="ECO:0000313" key="2">
    <source>
        <dbReference type="Proteomes" id="UP000683925"/>
    </source>
</evidence>
<keyword evidence="2" id="KW-1185">Reference proteome</keyword>
<organism evidence="1 2">
    <name type="scientific">Paramecium octaurelia</name>
    <dbReference type="NCBI Taxonomy" id="43137"/>
    <lineage>
        <taxon>Eukaryota</taxon>
        <taxon>Sar</taxon>
        <taxon>Alveolata</taxon>
        <taxon>Ciliophora</taxon>
        <taxon>Intramacronucleata</taxon>
        <taxon>Oligohymenophorea</taxon>
        <taxon>Peniculida</taxon>
        <taxon>Parameciidae</taxon>
        <taxon>Paramecium</taxon>
    </lineage>
</organism>
<protein>
    <submittedName>
        <fullName evidence="1">Uncharacterized protein</fullName>
    </submittedName>
</protein>
<name>A0A8S1XBG8_PAROT</name>
<evidence type="ECO:0000313" key="1">
    <source>
        <dbReference type="EMBL" id="CAD8198487.1"/>
    </source>
</evidence>